<evidence type="ECO:0000313" key="2">
    <source>
        <dbReference type="Proteomes" id="UP000015102"/>
    </source>
</evidence>
<dbReference type="EMBL" id="CAQQ02199873">
    <property type="status" value="NOT_ANNOTATED_CDS"/>
    <property type="molecule type" value="Genomic_DNA"/>
</dbReference>
<evidence type="ECO:0000313" key="1">
    <source>
        <dbReference type="EnsemblMetazoa" id="MESCA006984-PA"/>
    </source>
</evidence>
<organism evidence="1 2">
    <name type="scientific">Megaselia scalaris</name>
    <name type="common">Humpbacked fly</name>
    <name type="synonym">Phora scalaris</name>
    <dbReference type="NCBI Taxonomy" id="36166"/>
    <lineage>
        <taxon>Eukaryota</taxon>
        <taxon>Metazoa</taxon>
        <taxon>Ecdysozoa</taxon>
        <taxon>Arthropoda</taxon>
        <taxon>Hexapoda</taxon>
        <taxon>Insecta</taxon>
        <taxon>Pterygota</taxon>
        <taxon>Neoptera</taxon>
        <taxon>Endopterygota</taxon>
        <taxon>Diptera</taxon>
        <taxon>Brachycera</taxon>
        <taxon>Muscomorpha</taxon>
        <taxon>Platypezoidea</taxon>
        <taxon>Phoridae</taxon>
        <taxon>Megaseliini</taxon>
        <taxon>Megaselia</taxon>
    </lineage>
</organism>
<protein>
    <submittedName>
        <fullName evidence="1">Uncharacterized protein</fullName>
    </submittedName>
</protein>
<accession>T1GTF4</accession>
<dbReference type="AlphaFoldDB" id="T1GTF4"/>
<name>T1GTF4_MEGSC</name>
<dbReference type="EMBL" id="CAQQ02199874">
    <property type="status" value="NOT_ANNOTATED_CDS"/>
    <property type="molecule type" value="Genomic_DNA"/>
</dbReference>
<reference evidence="1" key="2">
    <citation type="submission" date="2015-06" db="UniProtKB">
        <authorList>
            <consortium name="EnsemblMetazoa"/>
        </authorList>
    </citation>
    <scope>IDENTIFICATION</scope>
</reference>
<keyword evidence="2" id="KW-1185">Reference proteome</keyword>
<dbReference type="EnsemblMetazoa" id="MESCA006984-RA">
    <property type="protein sequence ID" value="MESCA006984-PA"/>
    <property type="gene ID" value="MESCA006984"/>
</dbReference>
<proteinExistence type="predicted"/>
<dbReference type="HOGENOM" id="CLU_2906691_0_0_1"/>
<dbReference type="Proteomes" id="UP000015102">
    <property type="component" value="Unassembled WGS sequence"/>
</dbReference>
<sequence>MQVTLSTQCEKVRTPSEAIDKILAIEKAVDLKNQMGGGLDITMNCTSSTNTLTWLKSSDENV</sequence>
<reference evidence="2" key="1">
    <citation type="submission" date="2013-02" db="EMBL/GenBank/DDBJ databases">
        <authorList>
            <person name="Hughes D."/>
        </authorList>
    </citation>
    <scope>NUCLEOTIDE SEQUENCE</scope>
    <source>
        <strain>Durham</strain>
        <strain evidence="2">NC isolate 2 -- Noor lab</strain>
    </source>
</reference>